<protein>
    <submittedName>
        <fullName evidence="3">Uncharacterized protein</fullName>
    </submittedName>
</protein>
<keyword evidence="2" id="KW-1185">Reference proteome</keyword>
<dbReference type="AlphaFoldDB" id="A0A914LY64"/>
<evidence type="ECO:0000256" key="1">
    <source>
        <dbReference type="SAM" id="Phobius"/>
    </source>
</evidence>
<keyword evidence="1" id="KW-0812">Transmembrane</keyword>
<sequence length="132" mass="14503">MKENYLKPSFDPIPSTLSAFLGFITIIRSCFFNFIKARGNDMTNNFYCFTCRNNSFTSFNNNMRSVNNGSGHSTSYSTNYTPNKSACAPCDCKSNTGTNNSPSNCCTSNYGSKTFGMILRSVIGIIVASRLA</sequence>
<evidence type="ECO:0000313" key="2">
    <source>
        <dbReference type="Proteomes" id="UP000887563"/>
    </source>
</evidence>
<dbReference type="WBParaSite" id="Minc3s01033g20045">
    <property type="protein sequence ID" value="Minc3s01033g20045"/>
    <property type="gene ID" value="Minc3s01033g20045"/>
</dbReference>
<dbReference type="Proteomes" id="UP000887563">
    <property type="component" value="Unplaced"/>
</dbReference>
<accession>A0A914LY64</accession>
<keyword evidence="1" id="KW-1133">Transmembrane helix</keyword>
<keyword evidence="1" id="KW-0472">Membrane</keyword>
<evidence type="ECO:0000313" key="3">
    <source>
        <dbReference type="WBParaSite" id="Minc3s01033g20045"/>
    </source>
</evidence>
<reference evidence="3" key="1">
    <citation type="submission" date="2022-11" db="UniProtKB">
        <authorList>
            <consortium name="WormBaseParasite"/>
        </authorList>
    </citation>
    <scope>IDENTIFICATION</scope>
</reference>
<name>A0A914LY64_MELIC</name>
<organism evidence="2 3">
    <name type="scientific">Meloidogyne incognita</name>
    <name type="common">Southern root-knot nematode worm</name>
    <name type="synonym">Oxyuris incognita</name>
    <dbReference type="NCBI Taxonomy" id="6306"/>
    <lineage>
        <taxon>Eukaryota</taxon>
        <taxon>Metazoa</taxon>
        <taxon>Ecdysozoa</taxon>
        <taxon>Nematoda</taxon>
        <taxon>Chromadorea</taxon>
        <taxon>Rhabditida</taxon>
        <taxon>Tylenchina</taxon>
        <taxon>Tylenchomorpha</taxon>
        <taxon>Tylenchoidea</taxon>
        <taxon>Meloidogynidae</taxon>
        <taxon>Meloidogyninae</taxon>
        <taxon>Meloidogyne</taxon>
        <taxon>Meloidogyne incognita group</taxon>
    </lineage>
</organism>
<proteinExistence type="predicted"/>
<feature type="transmembrane region" description="Helical" evidence="1">
    <location>
        <begin position="12"/>
        <end position="35"/>
    </location>
</feature>